<dbReference type="PANTHER" id="PTHR32347:SF23">
    <property type="entry name" value="BLL5650 PROTEIN"/>
    <property type="match status" value="1"/>
</dbReference>
<comment type="caution">
    <text evidence="12">The sequence shown here is derived from an EMBL/GenBank/DDBJ whole genome shotgun (WGS) entry which is preliminary data.</text>
</comment>
<evidence type="ECO:0000256" key="5">
    <source>
        <dbReference type="ARBA" id="ARBA00022692"/>
    </source>
</evidence>
<dbReference type="PANTHER" id="PTHR32347">
    <property type="entry name" value="EFFLUX SYSTEM COMPONENT YKNX-RELATED"/>
    <property type="match status" value="1"/>
</dbReference>
<feature type="transmembrane region" description="Helical" evidence="10">
    <location>
        <begin position="277"/>
        <end position="298"/>
    </location>
</feature>
<feature type="transmembrane region" description="Helical" evidence="10">
    <location>
        <begin position="349"/>
        <end position="374"/>
    </location>
</feature>
<keyword evidence="5 10" id="KW-0812">Transmembrane</keyword>
<dbReference type="GO" id="GO:0030313">
    <property type="term" value="C:cell envelope"/>
    <property type="evidence" value="ECO:0007669"/>
    <property type="project" value="UniProtKB-SubCell"/>
</dbReference>
<feature type="transmembrane region" description="Helical" evidence="10">
    <location>
        <begin position="181"/>
        <end position="199"/>
    </location>
</feature>
<reference evidence="13" key="1">
    <citation type="submission" date="2017-12" db="EMBL/GenBank/DDBJ databases">
        <title>Draft genome sequence of Telmatospirillum siberiense 26-4b1T, an acidotolerant peatland alphaproteobacterium potentially involved in sulfur cycling.</title>
        <authorList>
            <person name="Hausmann B."/>
            <person name="Pjevac P."/>
            <person name="Schreck K."/>
            <person name="Herbold C.W."/>
            <person name="Daims H."/>
            <person name="Wagner M."/>
            <person name="Pester M."/>
            <person name="Loy A."/>
        </authorList>
    </citation>
    <scope>NUCLEOTIDE SEQUENCE [LARGE SCALE GENOMIC DNA]</scope>
    <source>
        <strain evidence="13">26-4b1</strain>
    </source>
</reference>
<dbReference type="EMBL" id="PIUM01000003">
    <property type="protein sequence ID" value="PKU25887.1"/>
    <property type="molecule type" value="Genomic_DNA"/>
</dbReference>
<dbReference type="OrthoDB" id="9759690at2"/>
<feature type="region of interest" description="Disordered" evidence="9">
    <location>
        <begin position="1"/>
        <end position="20"/>
    </location>
</feature>
<dbReference type="Pfam" id="PF02163">
    <property type="entry name" value="Peptidase_M50"/>
    <property type="match status" value="1"/>
</dbReference>
<dbReference type="GO" id="GO:0006508">
    <property type="term" value="P:proteolysis"/>
    <property type="evidence" value="ECO:0007669"/>
    <property type="project" value="InterPro"/>
</dbReference>
<evidence type="ECO:0000256" key="4">
    <source>
        <dbReference type="ARBA" id="ARBA00007931"/>
    </source>
</evidence>
<evidence type="ECO:0000256" key="2">
    <source>
        <dbReference type="ARBA" id="ARBA00004141"/>
    </source>
</evidence>
<name>A0A2N3PZP6_9PROT</name>
<comment type="subcellular location">
    <subcellularLocation>
        <location evidence="3">Cell envelope</location>
    </subcellularLocation>
    <subcellularLocation>
        <location evidence="2">Membrane</location>
        <topology evidence="2">Multi-pass membrane protein</topology>
    </subcellularLocation>
</comment>
<evidence type="ECO:0000256" key="7">
    <source>
        <dbReference type="ARBA" id="ARBA00023054"/>
    </source>
</evidence>
<evidence type="ECO:0000313" key="12">
    <source>
        <dbReference type="EMBL" id="PKU25887.1"/>
    </source>
</evidence>
<dbReference type="AlphaFoldDB" id="A0A2N3PZP6"/>
<dbReference type="SUPFAM" id="SSF111369">
    <property type="entry name" value="HlyD-like secretion proteins"/>
    <property type="match status" value="1"/>
</dbReference>
<proteinExistence type="inferred from homology"/>
<dbReference type="InterPro" id="IPR008915">
    <property type="entry name" value="Peptidase_M50"/>
</dbReference>
<evidence type="ECO:0000256" key="9">
    <source>
        <dbReference type="SAM" id="MobiDB-lite"/>
    </source>
</evidence>
<dbReference type="GO" id="GO:0016020">
    <property type="term" value="C:membrane"/>
    <property type="evidence" value="ECO:0007669"/>
    <property type="project" value="UniProtKB-SubCell"/>
</dbReference>
<feature type="transmembrane region" description="Helical" evidence="10">
    <location>
        <begin position="419"/>
        <end position="436"/>
    </location>
</feature>
<dbReference type="Gene3D" id="2.40.50.100">
    <property type="match status" value="1"/>
</dbReference>
<organism evidence="12 13">
    <name type="scientific">Telmatospirillum siberiense</name>
    <dbReference type="NCBI Taxonomy" id="382514"/>
    <lineage>
        <taxon>Bacteria</taxon>
        <taxon>Pseudomonadati</taxon>
        <taxon>Pseudomonadota</taxon>
        <taxon>Alphaproteobacteria</taxon>
        <taxon>Rhodospirillales</taxon>
        <taxon>Rhodospirillaceae</taxon>
        <taxon>Telmatospirillum</taxon>
    </lineage>
</organism>
<sequence>MLRAEPTLPPLREDLALHPGPVGADGAPSWTMHDPLRNQFFRLTWPAFEMLSRWHLADASTIARAVSSETTLEVTPEDIAEMATFLARSQLLKDHGPAQTGRLLAINRAHHLPWWSWLMHHYLFFRIPLVHPDRLLSRYLPRVAWLGGWSFRLSTLAALAIGLFLAGRQWDAFATTFVDRLSLPGLAAFGLTLTVAKVIHELGHAFTARNFGCRVPTMGVAFLVMWPFFYTDVNDAWTLPDRRRRLLVGGAGILAELTLAAWATLAWGLLPEGSPRAIAFTLAATTWISSLTINLSPFMRFDGYFLLMDTLDLPNLHGRAFALARWWLRERLFDLGEPPPERHSSGRQAFLIAFSFVVWIYRLVVFLGIAVLVYHFFIKAVGILLFGVEVGWFVLRPIVLELREWRRLGLRLVARRRGLISSGILAGLFLAAIIPWNNRVQAPAMLKASEHAAIYAPAPARVASIAVTDGQHVEAGQTLAQFDTPDLDYQLAQSERDIAIGRYQLASVDFDQQFRDHSPVIARRLETATARRTAFTADRDRRRLTAPFAGVVVDLSHEMAPGQWIGVKEPLLAIRSEKGALVEAYVAEEDLPRIAVGAGARFLPEGAFTSIAATVTAIDRTAVPTLADPALASTFGGRLGTRVAKQTLIPDEAVYRVRLTVFPPLAVPVSRRGEAFIEGERQSLLARSWRSLAAVLLREWGG</sequence>
<accession>A0A2N3PZP6</accession>
<evidence type="ECO:0000313" key="13">
    <source>
        <dbReference type="Proteomes" id="UP000233293"/>
    </source>
</evidence>
<evidence type="ECO:0000256" key="3">
    <source>
        <dbReference type="ARBA" id="ARBA00004196"/>
    </source>
</evidence>
<feature type="transmembrane region" description="Helical" evidence="10">
    <location>
        <begin position="143"/>
        <end position="166"/>
    </location>
</feature>
<keyword evidence="6 10" id="KW-1133">Transmembrane helix</keyword>
<dbReference type="RefSeq" id="WP_101249432.1">
    <property type="nucleotide sequence ID" value="NZ_PIUM01000003.1"/>
</dbReference>
<feature type="transmembrane region" description="Helical" evidence="10">
    <location>
        <begin position="249"/>
        <end position="270"/>
    </location>
</feature>
<keyword evidence="7" id="KW-0175">Coiled coil</keyword>
<evidence type="ECO:0000256" key="1">
    <source>
        <dbReference type="ARBA" id="ARBA00001947"/>
    </source>
</evidence>
<feature type="transmembrane region" description="Helical" evidence="10">
    <location>
        <begin position="211"/>
        <end position="229"/>
    </location>
</feature>
<protein>
    <submittedName>
        <fullName evidence="12">Peptidase M50</fullName>
    </submittedName>
</protein>
<keyword evidence="8 10" id="KW-0472">Membrane</keyword>
<feature type="transmembrane region" description="Helical" evidence="10">
    <location>
        <begin position="380"/>
        <end position="399"/>
    </location>
</feature>
<evidence type="ECO:0000256" key="10">
    <source>
        <dbReference type="SAM" id="Phobius"/>
    </source>
</evidence>
<gene>
    <name evidence="12" type="ORF">CWS72_04860</name>
</gene>
<comment type="similarity">
    <text evidence="4">Belongs to the peptidase M50B family.</text>
</comment>
<dbReference type="InterPro" id="IPR050465">
    <property type="entry name" value="UPF0194_transport"/>
</dbReference>
<dbReference type="Proteomes" id="UP000233293">
    <property type="component" value="Unassembled WGS sequence"/>
</dbReference>
<feature type="domain" description="Peptidase M50" evidence="11">
    <location>
        <begin position="189"/>
        <end position="282"/>
    </location>
</feature>
<evidence type="ECO:0000256" key="8">
    <source>
        <dbReference type="ARBA" id="ARBA00023136"/>
    </source>
</evidence>
<comment type="cofactor">
    <cofactor evidence="1">
        <name>Zn(2+)</name>
        <dbReference type="ChEBI" id="CHEBI:29105"/>
    </cofactor>
</comment>
<evidence type="ECO:0000259" key="11">
    <source>
        <dbReference type="Pfam" id="PF02163"/>
    </source>
</evidence>
<keyword evidence="13" id="KW-1185">Reference proteome</keyword>
<evidence type="ECO:0000256" key="6">
    <source>
        <dbReference type="ARBA" id="ARBA00022989"/>
    </source>
</evidence>